<dbReference type="AlphaFoldDB" id="A0A7R9B0V1"/>
<protein>
    <recommendedName>
        <fullName evidence="1">BACK domain-containing protein</fullName>
    </recommendedName>
</protein>
<dbReference type="EMBL" id="OC004076">
    <property type="protein sequence ID" value="CAD7264051.1"/>
    <property type="molecule type" value="Genomic_DNA"/>
</dbReference>
<reference evidence="2" key="1">
    <citation type="submission" date="2020-11" db="EMBL/GenBank/DDBJ databases">
        <authorList>
            <person name="Tran Van P."/>
        </authorList>
    </citation>
    <scope>NUCLEOTIDE SEQUENCE</scope>
</reference>
<dbReference type="InterPro" id="IPR011705">
    <property type="entry name" value="BACK"/>
</dbReference>
<dbReference type="PANTHER" id="PTHR45774">
    <property type="entry name" value="BTB/POZ DOMAIN-CONTAINING"/>
    <property type="match status" value="1"/>
</dbReference>
<name>A0A7R9B0V1_TIMSH</name>
<evidence type="ECO:0000313" key="2">
    <source>
        <dbReference type="EMBL" id="CAD7264051.1"/>
    </source>
</evidence>
<sequence length="590" mass="65206">MAVVDPTAQTSYSSSKCVILSMAAVYPTHQTSWSSCSLIRDDAGVLPSTLGCSKLAIILSADEIAAILEEQVGLLEAEIYITLPDNPLLSDEDSGDEEETNFDHLSGNQLKAVSESRITKVFSGEIRTEEVHSDVILPPLSSSSQCSGEGGTTLSTLGRDSSLNLPITSKLYKMSLTFILYMYLDHVELKNAEDARYLYKASVSYAIPHLCEISAGYMAKDLNFDNIWQVLELVAEIQEPFLKEECGKFVRRNPQLVLSHVNFSKLSKGVVANIVELDCLDVPEIEIILAVDRWAESQCTQFDMNVNRVNKREFIGPDILEKLRFLAVPQDAFVKELAFTPDNEKCLLTLEESYAILMNLTQVGSFPIPTEFSSDKRARKLAKFRCIRKIQQLPPHMMGGYTHSSQMYAASYASAMERVVALASPTQSATLGGKNFSLDVKVDHPIILYGIQVPTLCFPVGIGPKNLTKEYDESFVVTVQDPAGTPINQTVLSTKVPYGSSVDIILKDSVVLQRNVTYKIQVYTSNNYFLSKKLSLMEENPPVKFSFRDAAKVGNIPPPPSSSMYATGGTGLKQETDLGFITQVIYSLWI</sequence>
<dbReference type="Gene3D" id="3.30.710.10">
    <property type="entry name" value="Potassium Channel Kv1.1, Chain A"/>
    <property type="match status" value="1"/>
</dbReference>
<dbReference type="PANTHER" id="PTHR45774:SF3">
    <property type="entry name" value="BTB (POZ) DOMAIN-CONTAINING 2B-RELATED"/>
    <property type="match status" value="1"/>
</dbReference>
<organism evidence="2">
    <name type="scientific">Timema shepardi</name>
    <name type="common">Walking stick</name>
    <dbReference type="NCBI Taxonomy" id="629360"/>
    <lineage>
        <taxon>Eukaryota</taxon>
        <taxon>Metazoa</taxon>
        <taxon>Ecdysozoa</taxon>
        <taxon>Arthropoda</taxon>
        <taxon>Hexapoda</taxon>
        <taxon>Insecta</taxon>
        <taxon>Pterygota</taxon>
        <taxon>Neoptera</taxon>
        <taxon>Polyneoptera</taxon>
        <taxon>Phasmatodea</taxon>
        <taxon>Timematodea</taxon>
        <taxon>Timematoidea</taxon>
        <taxon>Timematidae</taxon>
        <taxon>Timema</taxon>
    </lineage>
</organism>
<dbReference type="InterPro" id="IPR011333">
    <property type="entry name" value="SKP1/BTB/POZ_sf"/>
</dbReference>
<evidence type="ECO:0000259" key="1">
    <source>
        <dbReference type="Pfam" id="PF07707"/>
    </source>
</evidence>
<feature type="domain" description="BACK" evidence="1">
    <location>
        <begin position="236"/>
        <end position="302"/>
    </location>
</feature>
<accession>A0A7R9B0V1</accession>
<dbReference type="Pfam" id="PF07707">
    <property type="entry name" value="BACK"/>
    <property type="match status" value="1"/>
</dbReference>
<proteinExistence type="predicted"/>
<gene>
    <name evidence="2" type="ORF">TSIB3V08_LOCUS8114</name>
</gene>